<dbReference type="GO" id="GO:0006536">
    <property type="term" value="P:glutamate metabolic process"/>
    <property type="evidence" value="ECO:0007669"/>
    <property type="project" value="TreeGrafter"/>
</dbReference>
<protein>
    <submittedName>
        <fullName evidence="4">Uncharacterized protein</fullName>
    </submittedName>
</protein>
<dbReference type="InterPro" id="IPR009906">
    <property type="entry name" value="D-Glu_cyclase"/>
</dbReference>
<dbReference type="Pfam" id="PF07286">
    <property type="entry name" value="D-Glu_cyclase"/>
    <property type="match status" value="1"/>
</dbReference>
<evidence type="ECO:0000256" key="1">
    <source>
        <dbReference type="ARBA" id="ARBA00007896"/>
    </source>
</evidence>
<dbReference type="PANTHER" id="PTHR32022:SF10">
    <property type="entry name" value="D-GLUTAMATE CYCLASE, MITOCHONDRIAL"/>
    <property type="match status" value="1"/>
</dbReference>
<dbReference type="EMBL" id="JAULSW010000010">
    <property type="protein sequence ID" value="KAK3368441.1"/>
    <property type="molecule type" value="Genomic_DNA"/>
</dbReference>
<keyword evidence="5" id="KW-1185">Reference proteome</keyword>
<dbReference type="InterPro" id="IPR038021">
    <property type="entry name" value="Putative_hydro-lyase"/>
</dbReference>
<dbReference type="GO" id="GO:0047820">
    <property type="term" value="F:D-glutamate cyclase activity"/>
    <property type="evidence" value="ECO:0007669"/>
    <property type="project" value="TreeGrafter"/>
</dbReference>
<accession>A0AAE0N2F7</accession>
<name>A0AAE0N2F7_9PEZI</name>
<evidence type="ECO:0000256" key="3">
    <source>
        <dbReference type="SAM" id="MobiDB-lite"/>
    </source>
</evidence>
<dbReference type="Gene3D" id="3.40.1640.10">
    <property type="entry name" value="PSTPO5379-like"/>
    <property type="match status" value="1"/>
</dbReference>
<organism evidence="4 5">
    <name type="scientific">Podospora didyma</name>
    <dbReference type="NCBI Taxonomy" id="330526"/>
    <lineage>
        <taxon>Eukaryota</taxon>
        <taxon>Fungi</taxon>
        <taxon>Dikarya</taxon>
        <taxon>Ascomycota</taxon>
        <taxon>Pezizomycotina</taxon>
        <taxon>Sordariomycetes</taxon>
        <taxon>Sordariomycetidae</taxon>
        <taxon>Sordariales</taxon>
        <taxon>Podosporaceae</taxon>
        <taxon>Podospora</taxon>
    </lineage>
</organism>
<comment type="similarity">
    <text evidence="1">Belongs to the D-glutamate cyclase family.</text>
</comment>
<keyword evidence="2" id="KW-0456">Lyase</keyword>
<gene>
    <name evidence="4" type="ORF">B0H63DRAFT_504298</name>
</gene>
<proteinExistence type="inferred from homology"/>
<dbReference type="Proteomes" id="UP001285441">
    <property type="component" value="Unassembled WGS sequence"/>
</dbReference>
<dbReference type="PANTHER" id="PTHR32022">
    <property type="entry name" value="D-GLUTAMATE CYCLASE, MITOCHONDRIAL"/>
    <property type="match status" value="1"/>
</dbReference>
<sequence length="220" mass="24010">MTQQMQMMQKDAAARAGHLTSQTAGAPPPGYLQANLIVLRAQYAADFRDLWTRNPVLCPLLTESSTPAPPTISPATQAIGLRTDAPRYRIYRDGFLSEDQPTDLHSVWDSSSHVGFLNRNVSMCCTTLPLAPAGVFVKDMAKIRGITRRFRVTHGEPVAWGDIEKPDMCRFFGGCGVTPQEAVVRAGAGLKGMVMVHAPGHMIVLDVMDEEVFPEGEKEG</sequence>
<dbReference type="AlphaFoldDB" id="A0AAE0N2F7"/>
<evidence type="ECO:0000313" key="4">
    <source>
        <dbReference type="EMBL" id="KAK3368441.1"/>
    </source>
</evidence>
<evidence type="ECO:0000256" key="2">
    <source>
        <dbReference type="ARBA" id="ARBA00023239"/>
    </source>
</evidence>
<reference evidence="4" key="1">
    <citation type="journal article" date="2023" name="Mol. Phylogenet. Evol.">
        <title>Genome-scale phylogeny and comparative genomics of the fungal order Sordariales.</title>
        <authorList>
            <person name="Hensen N."/>
            <person name="Bonometti L."/>
            <person name="Westerberg I."/>
            <person name="Brannstrom I.O."/>
            <person name="Guillou S."/>
            <person name="Cros-Aarteil S."/>
            <person name="Calhoun S."/>
            <person name="Haridas S."/>
            <person name="Kuo A."/>
            <person name="Mondo S."/>
            <person name="Pangilinan J."/>
            <person name="Riley R."/>
            <person name="LaButti K."/>
            <person name="Andreopoulos B."/>
            <person name="Lipzen A."/>
            <person name="Chen C."/>
            <person name="Yan M."/>
            <person name="Daum C."/>
            <person name="Ng V."/>
            <person name="Clum A."/>
            <person name="Steindorff A."/>
            <person name="Ohm R.A."/>
            <person name="Martin F."/>
            <person name="Silar P."/>
            <person name="Natvig D.O."/>
            <person name="Lalanne C."/>
            <person name="Gautier V."/>
            <person name="Ament-Velasquez S.L."/>
            <person name="Kruys A."/>
            <person name="Hutchinson M.I."/>
            <person name="Powell A.J."/>
            <person name="Barry K."/>
            <person name="Miller A.N."/>
            <person name="Grigoriev I.V."/>
            <person name="Debuchy R."/>
            <person name="Gladieux P."/>
            <person name="Hiltunen Thoren M."/>
            <person name="Johannesson H."/>
        </authorList>
    </citation>
    <scope>NUCLEOTIDE SEQUENCE</scope>
    <source>
        <strain evidence="4">CBS 232.78</strain>
    </source>
</reference>
<feature type="region of interest" description="Disordered" evidence="3">
    <location>
        <begin position="1"/>
        <end position="25"/>
    </location>
</feature>
<reference evidence="4" key="2">
    <citation type="submission" date="2023-06" db="EMBL/GenBank/DDBJ databases">
        <authorList>
            <consortium name="Lawrence Berkeley National Laboratory"/>
            <person name="Haridas S."/>
            <person name="Hensen N."/>
            <person name="Bonometti L."/>
            <person name="Westerberg I."/>
            <person name="Brannstrom I.O."/>
            <person name="Guillou S."/>
            <person name="Cros-Aarteil S."/>
            <person name="Calhoun S."/>
            <person name="Kuo A."/>
            <person name="Mondo S."/>
            <person name="Pangilinan J."/>
            <person name="Riley R."/>
            <person name="LaButti K."/>
            <person name="Andreopoulos B."/>
            <person name="Lipzen A."/>
            <person name="Chen C."/>
            <person name="Yanf M."/>
            <person name="Daum C."/>
            <person name="Ng V."/>
            <person name="Clum A."/>
            <person name="Steindorff A."/>
            <person name="Ohm R."/>
            <person name="Martin F."/>
            <person name="Silar P."/>
            <person name="Natvig D."/>
            <person name="Lalanne C."/>
            <person name="Gautier V."/>
            <person name="Ament-velasquez S.L."/>
            <person name="Kruys A."/>
            <person name="Hutchinson M.I."/>
            <person name="Powell A.J."/>
            <person name="Barry K."/>
            <person name="Miller A.N."/>
            <person name="Grigoriev I.V."/>
            <person name="Debuchy R."/>
            <person name="Gladieux P."/>
            <person name="Thoren M.H."/>
            <person name="Johannesson H."/>
        </authorList>
    </citation>
    <scope>NUCLEOTIDE SEQUENCE</scope>
    <source>
        <strain evidence="4">CBS 232.78</strain>
    </source>
</reference>
<comment type="caution">
    <text evidence="4">The sequence shown here is derived from an EMBL/GenBank/DDBJ whole genome shotgun (WGS) entry which is preliminary data.</text>
</comment>
<evidence type="ECO:0000313" key="5">
    <source>
        <dbReference type="Proteomes" id="UP001285441"/>
    </source>
</evidence>
<dbReference type="SUPFAM" id="SSF160920">
    <property type="entry name" value="PSTPO5379-like"/>
    <property type="match status" value="1"/>
</dbReference>